<proteinExistence type="predicted"/>
<reference evidence="1" key="1">
    <citation type="submission" date="2023-04" db="EMBL/GenBank/DDBJ databases">
        <title>A chromosome-level genome assembly of the parasitoid wasp Eretmocerus hayati.</title>
        <authorList>
            <person name="Zhong Y."/>
            <person name="Liu S."/>
            <person name="Liu Y."/>
        </authorList>
    </citation>
    <scope>NUCLEOTIDE SEQUENCE</scope>
    <source>
        <strain evidence="1">ZJU_SS_LIU_2023</strain>
    </source>
</reference>
<accession>A0ACC2P578</accession>
<sequence>MSDESVAMDTGQVTGLDTGQAGTQLNGNGVNSRKRSFNDVQDSSAASPSPPSKQPKQTNSNAKPSHQLSADEVRQITQSINEHRDKLLDYFLSGTSEVRKSMRTAVIEMCDAHNKLATAYLNGLAVNDFASDCKVALNEVCEVVKKVSDVVADKFNFRPADKAGSKRYPSTHLMIKFARTDMFRNSFSVAVSREWNELPMEIRAMFMRPCFKRLLYEYMLSVLKERM</sequence>
<organism evidence="1 2">
    <name type="scientific">Eretmocerus hayati</name>
    <dbReference type="NCBI Taxonomy" id="131215"/>
    <lineage>
        <taxon>Eukaryota</taxon>
        <taxon>Metazoa</taxon>
        <taxon>Ecdysozoa</taxon>
        <taxon>Arthropoda</taxon>
        <taxon>Hexapoda</taxon>
        <taxon>Insecta</taxon>
        <taxon>Pterygota</taxon>
        <taxon>Neoptera</taxon>
        <taxon>Endopterygota</taxon>
        <taxon>Hymenoptera</taxon>
        <taxon>Apocrita</taxon>
        <taxon>Proctotrupomorpha</taxon>
        <taxon>Chalcidoidea</taxon>
        <taxon>Aphelinidae</taxon>
        <taxon>Aphelininae</taxon>
        <taxon>Eretmocerus</taxon>
    </lineage>
</organism>
<dbReference type="Proteomes" id="UP001239111">
    <property type="component" value="Chromosome 2"/>
</dbReference>
<evidence type="ECO:0000313" key="2">
    <source>
        <dbReference type="Proteomes" id="UP001239111"/>
    </source>
</evidence>
<protein>
    <submittedName>
        <fullName evidence="1">Uncharacterized protein</fullName>
    </submittedName>
</protein>
<keyword evidence="2" id="KW-1185">Reference proteome</keyword>
<dbReference type="EMBL" id="CM056742">
    <property type="protein sequence ID" value="KAJ8678542.1"/>
    <property type="molecule type" value="Genomic_DNA"/>
</dbReference>
<comment type="caution">
    <text evidence="1">The sequence shown here is derived from an EMBL/GenBank/DDBJ whole genome shotgun (WGS) entry which is preliminary data.</text>
</comment>
<evidence type="ECO:0000313" key="1">
    <source>
        <dbReference type="EMBL" id="KAJ8678542.1"/>
    </source>
</evidence>
<gene>
    <name evidence="1" type="ORF">QAD02_014329</name>
</gene>
<name>A0ACC2P578_9HYME</name>